<dbReference type="InterPro" id="IPR050352">
    <property type="entry name" value="ABCG_transporters"/>
</dbReference>
<keyword evidence="3" id="KW-0812">Transmembrane</keyword>
<comment type="caution">
    <text evidence="7">The sequence shown here is derived from an EMBL/GenBank/DDBJ whole genome shotgun (WGS) entry which is preliminary data.</text>
</comment>
<evidence type="ECO:0000256" key="3">
    <source>
        <dbReference type="ARBA" id="ARBA00022692"/>
    </source>
</evidence>
<evidence type="ECO:0000256" key="5">
    <source>
        <dbReference type="ARBA" id="ARBA00023136"/>
    </source>
</evidence>
<dbReference type="SUPFAM" id="SSF52540">
    <property type="entry name" value="P-loop containing nucleoside triphosphate hydrolases"/>
    <property type="match status" value="1"/>
</dbReference>
<dbReference type="InterPro" id="IPR027417">
    <property type="entry name" value="P-loop_NTPase"/>
</dbReference>
<dbReference type="Gene3D" id="3.40.50.300">
    <property type="entry name" value="P-loop containing nucleotide triphosphate hydrolases"/>
    <property type="match status" value="1"/>
</dbReference>
<organism evidence="7 8">
    <name type="scientific">Acer negundo</name>
    <name type="common">Box elder</name>
    <dbReference type="NCBI Taxonomy" id="4023"/>
    <lineage>
        <taxon>Eukaryota</taxon>
        <taxon>Viridiplantae</taxon>
        <taxon>Streptophyta</taxon>
        <taxon>Embryophyta</taxon>
        <taxon>Tracheophyta</taxon>
        <taxon>Spermatophyta</taxon>
        <taxon>Magnoliopsida</taxon>
        <taxon>eudicotyledons</taxon>
        <taxon>Gunneridae</taxon>
        <taxon>Pentapetalae</taxon>
        <taxon>rosids</taxon>
        <taxon>malvids</taxon>
        <taxon>Sapindales</taxon>
        <taxon>Sapindaceae</taxon>
        <taxon>Hippocastanoideae</taxon>
        <taxon>Acereae</taxon>
        <taxon>Acer</taxon>
    </lineage>
</organism>
<dbReference type="PANTHER" id="PTHR48041">
    <property type="entry name" value="ABC TRANSPORTER G FAMILY MEMBER 28"/>
    <property type="match status" value="1"/>
</dbReference>
<reference evidence="7" key="1">
    <citation type="journal article" date="2022" name="Plant J.">
        <title>Strategies of tolerance reflected in two North American maple genomes.</title>
        <authorList>
            <person name="McEvoy S.L."/>
            <person name="Sezen U.U."/>
            <person name="Trouern-Trend A."/>
            <person name="McMahon S.M."/>
            <person name="Schaberg P.G."/>
            <person name="Yang J."/>
            <person name="Wegrzyn J.L."/>
            <person name="Swenson N.G."/>
        </authorList>
    </citation>
    <scope>NUCLEOTIDE SEQUENCE</scope>
    <source>
        <strain evidence="7">91603</strain>
    </source>
</reference>
<keyword evidence="2" id="KW-0813">Transport</keyword>
<evidence type="ECO:0000256" key="1">
    <source>
        <dbReference type="ARBA" id="ARBA00004141"/>
    </source>
</evidence>
<keyword evidence="8" id="KW-1185">Reference proteome</keyword>
<keyword evidence="4" id="KW-1133">Transmembrane helix</keyword>
<name>A0AAD5NEZ2_ACENE</name>
<evidence type="ECO:0000256" key="2">
    <source>
        <dbReference type="ARBA" id="ARBA00022448"/>
    </source>
</evidence>
<protein>
    <recommendedName>
        <fullName evidence="6">ABC transporter domain-containing protein</fullName>
    </recommendedName>
</protein>
<evidence type="ECO:0000256" key="4">
    <source>
        <dbReference type="ARBA" id="ARBA00022989"/>
    </source>
</evidence>
<reference evidence="7" key="2">
    <citation type="submission" date="2023-02" db="EMBL/GenBank/DDBJ databases">
        <authorList>
            <person name="Swenson N.G."/>
            <person name="Wegrzyn J.L."/>
            <person name="Mcevoy S.L."/>
        </authorList>
    </citation>
    <scope>NUCLEOTIDE SEQUENCE</scope>
    <source>
        <strain evidence="7">91603</strain>
        <tissue evidence="7">Leaf</tissue>
    </source>
</reference>
<comment type="subcellular location">
    <subcellularLocation>
        <location evidence="1">Membrane</location>
        <topology evidence="1">Multi-pass membrane protein</topology>
    </subcellularLocation>
</comment>
<evidence type="ECO:0000259" key="6">
    <source>
        <dbReference type="Pfam" id="PF00005"/>
    </source>
</evidence>
<dbReference type="PANTHER" id="PTHR48041:SF109">
    <property type="entry name" value="ABC TRANSPORTER G FAMILY MEMBER 20"/>
    <property type="match status" value="1"/>
</dbReference>
<accession>A0AAD5NEZ2</accession>
<sequence length="186" mass="20657">MQEAPRGSARYSTVVPVAATDLEYKENDSSVNGIMADQHQIIAINTPAYPFVLSLNNLSYSVKIRTKMELLPSFGHVDTRTKLLLDDISGEAREGEIMAVLGASGSSKSTLMDALVGHIEKESLKGAVTLNVEILESRLWMVISAYIMQDDLLFPMLTVKETIMFSAEFRLPRYLSKQKCELINVL</sequence>
<gene>
    <name evidence="7" type="ORF">LWI28_006304</name>
</gene>
<feature type="domain" description="ABC transporter" evidence="6">
    <location>
        <begin position="85"/>
        <end position="175"/>
    </location>
</feature>
<dbReference type="AlphaFoldDB" id="A0AAD5NEZ2"/>
<dbReference type="GO" id="GO:0016020">
    <property type="term" value="C:membrane"/>
    <property type="evidence" value="ECO:0007669"/>
    <property type="project" value="UniProtKB-SubCell"/>
</dbReference>
<evidence type="ECO:0000313" key="8">
    <source>
        <dbReference type="Proteomes" id="UP001064489"/>
    </source>
</evidence>
<dbReference type="GO" id="GO:0016887">
    <property type="term" value="F:ATP hydrolysis activity"/>
    <property type="evidence" value="ECO:0007669"/>
    <property type="project" value="InterPro"/>
</dbReference>
<dbReference type="Pfam" id="PF00005">
    <property type="entry name" value="ABC_tran"/>
    <property type="match status" value="1"/>
</dbReference>
<dbReference type="InterPro" id="IPR003439">
    <property type="entry name" value="ABC_transporter-like_ATP-bd"/>
</dbReference>
<evidence type="ECO:0000313" key="7">
    <source>
        <dbReference type="EMBL" id="KAI9153125.1"/>
    </source>
</evidence>
<proteinExistence type="predicted"/>
<keyword evidence="5" id="KW-0472">Membrane</keyword>
<dbReference type="GO" id="GO:0005524">
    <property type="term" value="F:ATP binding"/>
    <property type="evidence" value="ECO:0007669"/>
    <property type="project" value="InterPro"/>
</dbReference>
<dbReference type="EMBL" id="JAJSOW010000108">
    <property type="protein sequence ID" value="KAI9153125.1"/>
    <property type="molecule type" value="Genomic_DNA"/>
</dbReference>
<dbReference type="GO" id="GO:0042626">
    <property type="term" value="F:ATPase-coupled transmembrane transporter activity"/>
    <property type="evidence" value="ECO:0007669"/>
    <property type="project" value="TreeGrafter"/>
</dbReference>
<dbReference type="Proteomes" id="UP001064489">
    <property type="component" value="Chromosome 11"/>
</dbReference>